<dbReference type="EMBL" id="DF838091">
    <property type="protein sequence ID" value="GAT42568.1"/>
    <property type="molecule type" value="Genomic_DNA"/>
</dbReference>
<sequence>MSAAVVATNATAAPKKRGRPKGSKNKPREKGVGVKENMVVVMPKENYGEGKVAYTPFDAAVQRRWKQVDWDEDIDNEVTVQQCAMAEPVEYVPREDGLCCVRPSCFFRVTRLGFCRIDASTASTAISHSLSTVPSGAEMPVLGRIWALSSCTEKLPPTTTRKCEYDNACDCGAARLWDYGDEGNLVLCCTHKHQLLLPRALGNARDRSDFLIIREQLDNHLTNPPNQAAYGTLAARPAEPCFACDEMVDPQNPCNYPKLLLKRSEYIDKTAFICGTCHSRDRNQAASGCSFAGYLSQLVKCENMGSKFGSRTVSHLTASIRETVYIAAVFHLCTGLWLWDNIAKRFFTTTPGTQARFRMIAESLHSPVRQRLGPGAPVMVHICGQATNVALELVCELDKLIRDRLGHPDAELLKDLFDKHVKIAHIVSNRSRSLADVIYPKAMTTGEGAHILHEFDAQGRTASQINAKIIQAWTASPSFTSRPPSSYGPEEISAFGNILTHHARLPGYASTLHAHHHHLTLEYIAVIPTKCNTASGGVETIVWNCLDAQRAEHHSAGLPFDETTAWNNIVDDLFPLLCDAAFSRSPALEKVFKAFEAVQGVGQSAEKSVSYHGHRSIGARWTIDEYWADKFFEMIQDDTLSMDAIKELKQNMDAHEVKGYLAYEVLERNHVAAKTIPSVPWEHTSTEIDGEKRYYGHPRKAGTVDDNTYQLV</sequence>
<reference evidence="2" key="1">
    <citation type="submission" date="2014-09" db="EMBL/GenBank/DDBJ databases">
        <title>Genome sequence of the luminous mushroom Mycena chlorophos for searching fungal bioluminescence genes.</title>
        <authorList>
            <person name="Tanaka Y."/>
            <person name="Kasuga D."/>
            <person name="Oba Y."/>
            <person name="Hase S."/>
            <person name="Sato K."/>
            <person name="Oba Y."/>
            <person name="Sakakibara Y."/>
        </authorList>
    </citation>
    <scope>NUCLEOTIDE SEQUENCE</scope>
</reference>
<keyword evidence="3" id="KW-1185">Reference proteome</keyword>
<name>A0ABQ0KUJ2_MYCCL</name>
<protein>
    <recommendedName>
        <fullName evidence="4">CxC2-like cysteine cluster KDZ transposase-associated domain-containing protein</fullName>
    </recommendedName>
</protein>
<evidence type="ECO:0000313" key="3">
    <source>
        <dbReference type="Proteomes" id="UP000815677"/>
    </source>
</evidence>
<feature type="compositionally biased region" description="Low complexity" evidence="1">
    <location>
        <begin position="1"/>
        <end position="13"/>
    </location>
</feature>
<dbReference type="Proteomes" id="UP000815677">
    <property type="component" value="Unassembled WGS sequence"/>
</dbReference>
<evidence type="ECO:0000256" key="1">
    <source>
        <dbReference type="SAM" id="MobiDB-lite"/>
    </source>
</evidence>
<gene>
    <name evidence="2" type="ORF">MCHLO_00280</name>
</gene>
<accession>A0ABQ0KUJ2</accession>
<feature type="compositionally biased region" description="Basic residues" evidence="1">
    <location>
        <begin position="14"/>
        <end position="25"/>
    </location>
</feature>
<evidence type="ECO:0008006" key="4">
    <source>
        <dbReference type="Google" id="ProtNLM"/>
    </source>
</evidence>
<feature type="region of interest" description="Disordered" evidence="1">
    <location>
        <begin position="1"/>
        <end position="32"/>
    </location>
</feature>
<evidence type="ECO:0000313" key="2">
    <source>
        <dbReference type="EMBL" id="GAT42568.1"/>
    </source>
</evidence>
<organism evidence="2 3">
    <name type="scientific">Mycena chlorophos</name>
    <name type="common">Agaric fungus</name>
    <name type="synonym">Agaricus chlorophos</name>
    <dbReference type="NCBI Taxonomy" id="658473"/>
    <lineage>
        <taxon>Eukaryota</taxon>
        <taxon>Fungi</taxon>
        <taxon>Dikarya</taxon>
        <taxon>Basidiomycota</taxon>
        <taxon>Agaricomycotina</taxon>
        <taxon>Agaricomycetes</taxon>
        <taxon>Agaricomycetidae</taxon>
        <taxon>Agaricales</taxon>
        <taxon>Marasmiineae</taxon>
        <taxon>Mycenaceae</taxon>
        <taxon>Mycena</taxon>
    </lineage>
</organism>
<proteinExistence type="predicted"/>